<dbReference type="AlphaFoldDB" id="A0AB34FJD5"/>
<reference evidence="4" key="1">
    <citation type="submission" date="2023-01" db="EMBL/GenBank/DDBJ databases">
        <title>The growth and conidiation of Purpureocillium lavendulum are regulated by nitrogen source and histone H3K14 acetylation.</title>
        <authorList>
            <person name="Tang P."/>
            <person name="Han J."/>
            <person name="Zhang C."/>
            <person name="Tang P."/>
            <person name="Qi F."/>
            <person name="Zhang K."/>
            <person name="Liang L."/>
        </authorList>
    </citation>
    <scope>NUCLEOTIDE SEQUENCE</scope>
    <source>
        <strain evidence="4">YMF1.00683</strain>
    </source>
</reference>
<protein>
    <recommendedName>
        <fullName evidence="3">Pierisin-like domain-containing protein</fullName>
    </recommendedName>
</protein>
<feature type="region of interest" description="Disordered" evidence="1">
    <location>
        <begin position="41"/>
        <end position="68"/>
    </location>
</feature>
<dbReference type="Proteomes" id="UP001163105">
    <property type="component" value="Unassembled WGS sequence"/>
</dbReference>
<dbReference type="InterPro" id="IPR054695">
    <property type="entry name" value="Pierisin-like_dom"/>
</dbReference>
<accession>A0AB34FJD5</accession>
<gene>
    <name evidence="4" type="ORF">O9K51_08363</name>
</gene>
<dbReference type="EMBL" id="JAQHRD010000007">
    <property type="protein sequence ID" value="KAJ6438961.1"/>
    <property type="molecule type" value="Genomic_DNA"/>
</dbReference>
<feature type="domain" description="Pierisin-like" evidence="3">
    <location>
        <begin position="97"/>
        <end position="224"/>
    </location>
</feature>
<organism evidence="4 5">
    <name type="scientific">Purpureocillium lavendulum</name>
    <dbReference type="NCBI Taxonomy" id="1247861"/>
    <lineage>
        <taxon>Eukaryota</taxon>
        <taxon>Fungi</taxon>
        <taxon>Dikarya</taxon>
        <taxon>Ascomycota</taxon>
        <taxon>Pezizomycotina</taxon>
        <taxon>Sordariomycetes</taxon>
        <taxon>Hypocreomycetidae</taxon>
        <taxon>Hypocreales</taxon>
        <taxon>Ophiocordycipitaceae</taxon>
        <taxon>Purpureocillium</taxon>
    </lineage>
</organism>
<name>A0AB34FJD5_9HYPO</name>
<feature type="signal peptide" evidence="2">
    <location>
        <begin position="1"/>
        <end position="18"/>
    </location>
</feature>
<proteinExistence type="predicted"/>
<dbReference type="Gene3D" id="3.90.210.10">
    <property type="entry name" value="Heat-Labile Enterotoxin, subunit A"/>
    <property type="match status" value="1"/>
</dbReference>
<evidence type="ECO:0000256" key="1">
    <source>
        <dbReference type="SAM" id="MobiDB-lite"/>
    </source>
</evidence>
<evidence type="ECO:0000313" key="4">
    <source>
        <dbReference type="EMBL" id="KAJ6438961.1"/>
    </source>
</evidence>
<sequence>MRIQKLIPLFMGLSTAVALPNTRHGEESNPAEDIIRANEIDPSLGGAARTDTVPYDGSSPDLQRRNPPITEQKLVSAVGVAEMPAEKKRGDKRHVFYRGDSRPPEVIFRDGFAPQGQDMSLQRHLNFAGSSGYVSVSRSPKAASTYAFGRTGSKQGTGFVYVISPHGLPPGHYFPDKFPKDQAVQFNREFAVAGPVPPGSIQAVIQLDANNAGSKGKRTKNQNFKYTTDSCSVMKRSECVRIPPQSDNELDKVQSALVLPKQAVPSFFERIMASKTLDWLAELDLEVFADIGQSLRNGSITWRDCQMGLKRALSVTVEKRYGKNKGVAEALTTLKNVMVDISEARRTGVTVALLEDVISELPAIAREIHLATGPAEKLAIANRDIHEAVRLWSKTLVGHINEFAMVQSAKGADVWAYFLKGSALIGNGVWKSTPLGAMINYIYPLENILY</sequence>
<feature type="chain" id="PRO_5044209665" description="Pierisin-like domain-containing protein" evidence="2">
    <location>
        <begin position="19"/>
        <end position="450"/>
    </location>
</feature>
<dbReference type="SUPFAM" id="SSF56399">
    <property type="entry name" value="ADP-ribosylation"/>
    <property type="match status" value="1"/>
</dbReference>
<evidence type="ECO:0000313" key="5">
    <source>
        <dbReference type="Proteomes" id="UP001163105"/>
    </source>
</evidence>
<comment type="caution">
    <text evidence="4">The sequence shown here is derived from an EMBL/GenBank/DDBJ whole genome shotgun (WGS) entry which is preliminary data.</text>
</comment>
<keyword evidence="2" id="KW-0732">Signal</keyword>
<evidence type="ECO:0000256" key="2">
    <source>
        <dbReference type="SAM" id="SignalP"/>
    </source>
</evidence>
<evidence type="ECO:0000259" key="3">
    <source>
        <dbReference type="Pfam" id="PF22596"/>
    </source>
</evidence>
<keyword evidence="5" id="KW-1185">Reference proteome</keyword>
<dbReference type="Pfam" id="PF22596">
    <property type="entry name" value="Scabin-like"/>
    <property type="match status" value="1"/>
</dbReference>